<protein>
    <submittedName>
        <fullName evidence="11">Odorant receptor 59</fullName>
    </submittedName>
</protein>
<dbReference type="GO" id="GO:0007165">
    <property type="term" value="P:signal transduction"/>
    <property type="evidence" value="ECO:0007669"/>
    <property type="project" value="UniProtKB-KW"/>
</dbReference>
<evidence type="ECO:0000256" key="1">
    <source>
        <dbReference type="ARBA" id="ARBA00004651"/>
    </source>
</evidence>
<dbReference type="GO" id="GO:0005886">
    <property type="term" value="C:plasma membrane"/>
    <property type="evidence" value="ECO:0007669"/>
    <property type="project" value="UniProtKB-SubCell"/>
</dbReference>
<reference evidence="11" key="1">
    <citation type="journal article" date="2015" name="Cell. Mol. Life Sci.">
        <title>Identification and functional analysis of olfactory receptor family reveal unusual characteristics of the olfactory system in the migratory locust.</title>
        <authorList>
            <person name="Wang Z."/>
            <person name="Yang P."/>
            <person name="Chen D."/>
            <person name="Jiang F."/>
            <person name="Li Y."/>
            <person name="Wang X."/>
            <person name="Kang L."/>
        </authorList>
    </citation>
    <scope>NUCLEOTIDE SEQUENCE</scope>
</reference>
<evidence type="ECO:0000256" key="8">
    <source>
        <dbReference type="ARBA" id="ARBA00023170"/>
    </source>
</evidence>
<keyword evidence="7 10" id="KW-0472">Membrane</keyword>
<keyword evidence="4 10" id="KW-0812">Transmembrane</keyword>
<dbReference type="AlphaFoldDB" id="A0A0M5K8H3"/>
<dbReference type="Pfam" id="PF02949">
    <property type="entry name" value="7tm_6"/>
    <property type="match status" value="1"/>
</dbReference>
<keyword evidence="2" id="KW-1003">Cell membrane</keyword>
<evidence type="ECO:0000313" key="11">
    <source>
        <dbReference type="EMBL" id="ALD51447.1"/>
    </source>
</evidence>
<evidence type="ECO:0000256" key="3">
    <source>
        <dbReference type="ARBA" id="ARBA00022606"/>
    </source>
</evidence>
<dbReference type="GO" id="GO:0005549">
    <property type="term" value="F:odorant binding"/>
    <property type="evidence" value="ECO:0007669"/>
    <property type="project" value="InterPro"/>
</dbReference>
<name>A0A0M5K8H3_LOCMI</name>
<feature type="transmembrane region" description="Helical" evidence="10">
    <location>
        <begin position="181"/>
        <end position="203"/>
    </location>
</feature>
<dbReference type="PANTHER" id="PTHR21137">
    <property type="entry name" value="ODORANT RECEPTOR"/>
    <property type="match status" value="1"/>
</dbReference>
<feature type="non-terminal residue" evidence="11">
    <location>
        <position position="331"/>
    </location>
</feature>
<comment type="subcellular location">
    <subcellularLocation>
        <location evidence="1">Cell membrane</location>
        <topology evidence="1">Multi-pass membrane protein</topology>
    </subcellularLocation>
</comment>
<dbReference type="GO" id="GO:0004984">
    <property type="term" value="F:olfactory receptor activity"/>
    <property type="evidence" value="ECO:0007669"/>
    <property type="project" value="InterPro"/>
</dbReference>
<evidence type="ECO:0000256" key="4">
    <source>
        <dbReference type="ARBA" id="ARBA00022692"/>
    </source>
</evidence>
<keyword evidence="9" id="KW-0807">Transducer</keyword>
<dbReference type="EMBL" id="KP843311">
    <property type="protein sequence ID" value="ALD51447.1"/>
    <property type="molecule type" value="mRNA"/>
</dbReference>
<keyword evidence="6 10" id="KW-1133">Transmembrane helix</keyword>
<dbReference type="InterPro" id="IPR004117">
    <property type="entry name" value="7tm6_olfct_rcpt"/>
</dbReference>
<evidence type="ECO:0000256" key="2">
    <source>
        <dbReference type="ARBA" id="ARBA00022475"/>
    </source>
</evidence>
<feature type="transmembrane region" description="Helical" evidence="10">
    <location>
        <begin position="74"/>
        <end position="95"/>
    </location>
</feature>
<reference evidence="11" key="2">
    <citation type="submission" date="2015-02" db="EMBL/GenBank/DDBJ databases">
        <authorList>
            <person name="Torres C."/>
        </authorList>
    </citation>
    <scope>NUCLEOTIDE SEQUENCE</scope>
</reference>
<evidence type="ECO:0000256" key="6">
    <source>
        <dbReference type="ARBA" id="ARBA00022989"/>
    </source>
</evidence>
<dbReference type="PANTHER" id="PTHR21137:SF35">
    <property type="entry name" value="ODORANT RECEPTOR 19A-RELATED"/>
    <property type="match status" value="1"/>
</dbReference>
<evidence type="ECO:0000256" key="9">
    <source>
        <dbReference type="ARBA" id="ARBA00023224"/>
    </source>
</evidence>
<accession>A0A0M5K8H3</accession>
<organism evidence="11">
    <name type="scientific">Locusta migratoria</name>
    <name type="common">Migratory locust</name>
    <dbReference type="NCBI Taxonomy" id="7004"/>
    <lineage>
        <taxon>Eukaryota</taxon>
        <taxon>Metazoa</taxon>
        <taxon>Ecdysozoa</taxon>
        <taxon>Arthropoda</taxon>
        <taxon>Hexapoda</taxon>
        <taxon>Insecta</taxon>
        <taxon>Pterygota</taxon>
        <taxon>Neoptera</taxon>
        <taxon>Polyneoptera</taxon>
        <taxon>Orthoptera</taxon>
        <taxon>Caelifera</taxon>
        <taxon>Acrididea</taxon>
        <taxon>Acridomorpha</taxon>
        <taxon>Acridoidea</taxon>
        <taxon>Acrididae</taxon>
        <taxon>Oedipodinae</taxon>
        <taxon>Locusta</taxon>
    </lineage>
</organism>
<sequence>MSWGSEEVEQLTWKYSAKSVLKWNIRILNLVGLWPLTESLLFRSSTAVIVMLCVAHIAEAAVNLGTLRGGLQDFTLALSNVSVVCVGVLKLTFFLRHERSYCRLVRSLDVLVDSQREFVQGQPPLAALFEATQKRTVRVTVGFLVYAITQLVAWSFAPMIAAPGTWRLPFQQLPLTDETAFLIYELSYAMQVVSIIFIALINCQMDCFFMATMLHTAAQLRILSARIMCLKLQNEDIPAVFRSNEGEEVQASATHDSTYRNLCLCIKTHQELVRFVRHLDQVMSPIAMMQLGLGVFNGCMLIFPAAYSAESDALVKCLAAVPTISTQLLLY</sequence>
<keyword evidence="3" id="KW-0716">Sensory transduction</keyword>
<evidence type="ECO:0000256" key="5">
    <source>
        <dbReference type="ARBA" id="ARBA00022725"/>
    </source>
</evidence>
<feature type="transmembrane region" description="Helical" evidence="10">
    <location>
        <begin position="143"/>
        <end position="161"/>
    </location>
</feature>
<evidence type="ECO:0000256" key="10">
    <source>
        <dbReference type="SAM" id="Phobius"/>
    </source>
</evidence>
<keyword evidence="5" id="KW-0552">Olfaction</keyword>
<proteinExistence type="evidence at transcript level"/>
<feature type="transmembrane region" description="Helical" evidence="10">
    <location>
        <begin position="286"/>
        <end position="307"/>
    </location>
</feature>
<evidence type="ECO:0000256" key="7">
    <source>
        <dbReference type="ARBA" id="ARBA00023136"/>
    </source>
</evidence>
<keyword evidence="8 11" id="KW-0675">Receptor</keyword>